<reference evidence="3" key="1">
    <citation type="journal article" date="2019" name="Int. J. Syst. Evol. Microbiol.">
        <title>The Global Catalogue of Microorganisms (GCM) 10K type strain sequencing project: providing services to taxonomists for standard genome sequencing and annotation.</title>
        <authorList>
            <consortium name="The Broad Institute Genomics Platform"/>
            <consortium name="The Broad Institute Genome Sequencing Center for Infectious Disease"/>
            <person name="Wu L."/>
            <person name="Ma J."/>
        </authorList>
    </citation>
    <scope>NUCLEOTIDE SEQUENCE [LARGE SCALE GENOMIC DNA]</scope>
    <source>
        <strain evidence="3">CCUG 60742</strain>
    </source>
</reference>
<keyword evidence="1" id="KW-1133">Transmembrane helix</keyword>
<proteinExistence type="predicted"/>
<gene>
    <name evidence="2" type="ORF">ACFQZI_03425</name>
</gene>
<evidence type="ECO:0000313" key="2">
    <source>
        <dbReference type="EMBL" id="MFD0763885.1"/>
    </source>
</evidence>
<protein>
    <submittedName>
        <fullName evidence="2">Uncharacterized protein</fullName>
    </submittedName>
</protein>
<sequence>MHTLIFAIIPLLLLFTAPVIQVVLSSKKVHGKIALSFIGINIISLLLGIILPLVATYIFICGISSNIKCITGVEGVAIIGFLITFIATPIIAIISYSNYKSNQKMKEG</sequence>
<keyword evidence="1" id="KW-0812">Transmembrane</keyword>
<dbReference type="Proteomes" id="UP001597073">
    <property type="component" value="Unassembled WGS sequence"/>
</dbReference>
<evidence type="ECO:0000256" key="1">
    <source>
        <dbReference type="SAM" id="Phobius"/>
    </source>
</evidence>
<name>A0ABW2ZCQ2_9SPHI</name>
<organism evidence="2 3">
    <name type="scientific">Mucilaginibacter lutimaris</name>
    <dbReference type="NCBI Taxonomy" id="931629"/>
    <lineage>
        <taxon>Bacteria</taxon>
        <taxon>Pseudomonadati</taxon>
        <taxon>Bacteroidota</taxon>
        <taxon>Sphingobacteriia</taxon>
        <taxon>Sphingobacteriales</taxon>
        <taxon>Sphingobacteriaceae</taxon>
        <taxon>Mucilaginibacter</taxon>
    </lineage>
</organism>
<feature type="transmembrane region" description="Helical" evidence="1">
    <location>
        <begin position="35"/>
        <end position="60"/>
    </location>
</feature>
<comment type="caution">
    <text evidence="2">The sequence shown here is derived from an EMBL/GenBank/DDBJ whole genome shotgun (WGS) entry which is preliminary data.</text>
</comment>
<evidence type="ECO:0000313" key="3">
    <source>
        <dbReference type="Proteomes" id="UP001597073"/>
    </source>
</evidence>
<keyword evidence="1" id="KW-0472">Membrane</keyword>
<accession>A0ABW2ZCQ2</accession>
<dbReference type="RefSeq" id="WP_377138424.1">
    <property type="nucleotide sequence ID" value="NZ_JBHTIA010000003.1"/>
</dbReference>
<feature type="transmembrane region" description="Helical" evidence="1">
    <location>
        <begin position="72"/>
        <end position="96"/>
    </location>
</feature>
<dbReference type="EMBL" id="JBHTIA010000003">
    <property type="protein sequence ID" value="MFD0763885.1"/>
    <property type="molecule type" value="Genomic_DNA"/>
</dbReference>
<keyword evidence="3" id="KW-1185">Reference proteome</keyword>